<keyword evidence="1" id="KW-0812">Transmembrane</keyword>
<proteinExistence type="predicted"/>
<reference evidence="2 3" key="1">
    <citation type="journal article" date="2018" name="Front. Microbiol.">
        <title>Genome-Based Analysis Reveals the Taxonomy and Diversity of the Family Idiomarinaceae.</title>
        <authorList>
            <person name="Liu Y."/>
            <person name="Lai Q."/>
            <person name="Shao Z."/>
        </authorList>
    </citation>
    <scope>NUCLEOTIDE SEQUENCE [LARGE SCALE GENOMIC DNA]</scope>
    <source>
        <strain evidence="2 3">GBSy1</strain>
    </source>
</reference>
<gene>
    <name evidence="2" type="ORF">CWE12_10290</name>
</gene>
<evidence type="ECO:0000313" key="3">
    <source>
        <dbReference type="Proteomes" id="UP000287410"/>
    </source>
</evidence>
<accession>A0ABY0BXZ4</accession>
<keyword evidence="1" id="KW-1133">Transmembrane helix</keyword>
<evidence type="ECO:0000313" key="2">
    <source>
        <dbReference type="EMBL" id="RUO29359.1"/>
    </source>
</evidence>
<name>A0ABY0BXZ4_9GAMM</name>
<dbReference type="RefSeq" id="WP_126789625.1">
    <property type="nucleotide sequence ID" value="NZ_PIPN01000004.1"/>
</dbReference>
<feature type="transmembrane region" description="Helical" evidence="1">
    <location>
        <begin position="71"/>
        <end position="97"/>
    </location>
</feature>
<dbReference type="EMBL" id="PIPN01000004">
    <property type="protein sequence ID" value="RUO29359.1"/>
    <property type="molecule type" value="Genomic_DNA"/>
</dbReference>
<keyword evidence="3" id="KW-1185">Reference proteome</keyword>
<sequence>MLTKRDVNADEERLRNRAQRLPAIERKAFYETVRRDVKDPDTYAVLNWFFVCGLHHFYLQKWLRGSINLTVFVLSIVLLATGWHGLGVVMLLGILVLELGALFRSQLIVQDYNNGIYRRNLARLGVEV</sequence>
<protein>
    <recommendedName>
        <fullName evidence="4">TM2 domain-containing protein</fullName>
    </recommendedName>
</protein>
<keyword evidence="1" id="KW-0472">Membrane</keyword>
<dbReference type="Proteomes" id="UP000287410">
    <property type="component" value="Unassembled WGS sequence"/>
</dbReference>
<organism evidence="2 3">
    <name type="scientific">Aliidiomarina sedimenti</name>
    <dbReference type="NCBI Taxonomy" id="1933879"/>
    <lineage>
        <taxon>Bacteria</taxon>
        <taxon>Pseudomonadati</taxon>
        <taxon>Pseudomonadota</taxon>
        <taxon>Gammaproteobacteria</taxon>
        <taxon>Alteromonadales</taxon>
        <taxon>Idiomarinaceae</taxon>
        <taxon>Aliidiomarina</taxon>
    </lineage>
</organism>
<feature type="transmembrane region" description="Helical" evidence="1">
    <location>
        <begin position="42"/>
        <end position="59"/>
    </location>
</feature>
<evidence type="ECO:0008006" key="4">
    <source>
        <dbReference type="Google" id="ProtNLM"/>
    </source>
</evidence>
<evidence type="ECO:0000256" key="1">
    <source>
        <dbReference type="SAM" id="Phobius"/>
    </source>
</evidence>
<comment type="caution">
    <text evidence="2">The sequence shown here is derived from an EMBL/GenBank/DDBJ whole genome shotgun (WGS) entry which is preliminary data.</text>
</comment>